<dbReference type="InterPro" id="IPR000725">
    <property type="entry name" value="Olfact_rcpt"/>
</dbReference>
<dbReference type="CDD" id="cd15230">
    <property type="entry name" value="7tmA_OR5-like"/>
    <property type="match status" value="1"/>
</dbReference>
<dbReference type="PRINTS" id="PR00237">
    <property type="entry name" value="GPCRRHODOPSN"/>
</dbReference>
<feature type="transmembrane region" description="Helical" evidence="10">
    <location>
        <begin position="118"/>
        <end position="142"/>
    </location>
</feature>
<evidence type="ECO:0000256" key="3">
    <source>
        <dbReference type="ARBA" id="ARBA00022692"/>
    </source>
</evidence>
<dbReference type="Gene3D" id="1.20.1070.10">
    <property type="entry name" value="Rhodopsin 7-helix transmembrane proteins"/>
    <property type="match status" value="1"/>
</dbReference>
<dbReference type="PRINTS" id="PR00245">
    <property type="entry name" value="OLFACTORYR"/>
</dbReference>
<keyword evidence="6 10" id="KW-0472">Membrane</keyword>
<evidence type="ECO:0000256" key="4">
    <source>
        <dbReference type="ARBA" id="ARBA00022989"/>
    </source>
</evidence>
<evidence type="ECO:0000256" key="5">
    <source>
        <dbReference type="ARBA" id="ARBA00023040"/>
    </source>
</evidence>
<accession>A0A9L0IEJ9</accession>
<dbReference type="PANTHER" id="PTHR48018">
    <property type="entry name" value="OLFACTORY RECEPTOR"/>
    <property type="match status" value="1"/>
</dbReference>
<evidence type="ECO:0000256" key="2">
    <source>
        <dbReference type="ARBA" id="ARBA00004141"/>
    </source>
</evidence>
<dbReference type="InterPro" id="IPR017452">
    <property type="entry name" value="GPCR_Rhodpsn_7TM"/>
</dbReference>
<dbReference type="GO" id="GO:0004930">
    <property type="term" value="F:G protein-coupled receptor activity"/>
    <property type="evidence" value="ECO:0007669"/>
    <property type="project" value="UniProtKB-KW"/>
</dbReference>
<sequence length="407" mass="45488">MAWVHFPVRDPHHLPVGGQTVVAAFCHEVESYATGISNTSRVTNGEQVSVELPDYDRLGRRTWPPTSEKIGYENSLNNSGALPDTPREVGSLGFMAENGTVTTDFILMGFQLRAELQMGLFFVFLIVYLITMVGNLGMIVLIQCDLHLQTPMYFFLSHLSLLDICYSSVIVPQLLESLGTDKMVISYERCATQFFFFTFCASTECFLLAVMAYDRYVAVCNPLLYATTMTPQTRLGLVSGAYAGAMVNSVIRTGCTFSISFCKSNHLDFFFCDLPPLLKLACSETRPRERVIYLLAFLVITTSISVILISYLFIIQAILKIHSAGSKAKTFSTCASHMTAVALFFGTLIFIYLKGNMGKSLMEDKIVSVFYTVVIPMLNPMIYSLRNKEVKEALKKVLNRMRVSQVE</sequence>
<dbReference type="InterPro" id="IPR000276">
    <property type="entry name" value="GPCR_Rhodpsn"/>
</dbReference>
<protein>
    <recommendedName>
        <fullName evidence="11">G-protein coupled receptors family 1 profile domain-containing protein</fullName>
    </recommendedName>
</protein>
<comment type="function">
    <text evidence="1">Putative odorant or sperm cell receptor.</text>
</comment>
<comment type="subcellular location">
    <subcellularLocation>
        <location evidence="2">Membrane</location>
        <topology evidence="2">Multi-pass membrane protein</topology>
    </subcellularLocation>
</comment>
<evidence type="ECO:0000313" key="12">
    <source>
        <dbReference type="Ensembl" id="ENSEASP00005039308.1"/>
    </source>
</evidence>
<feature type="transmembrane region" description="Helical" evidence="10">
    <location>
        <begin position="194"/>
        <end position="213"/>
    </location>
</feature>
<dbReference type="Pfam" id="PF13853">
    <property type="entry name" value="7tm_4"/>
    <property type="match status" value="1"/>
</dbReference>
<name>A0A9L0IEJ9_EQUAS</name>
<evidence type="ECO:0000256" key="6">
    <source>
        <dbReference type="ARBA" id="ARBA00023136"/>
    </source>
</evidence>
<proteinExistence type="inferred from homology"/>
<dbReference type="FunFam" id="1.20.1070.10:FF:000003">
    <property type="entry name" value="Olfactory receptor"/>
    <property type="match status" value="1"/>
</dbReference>
<evidence type="ECO:0000256" key="1">
    <source>
        <dbReference type="ARBA" id="ARBA00003929"/>
    </source>
</evidence>
<feature type="domain" description="G-protein coupled receptors family 1 profile" evidence="11">
    <location>
        <begin position="134"/>
        <end position="383"/>
    </location>
</feature>
<evidence type="ECO:0000256" key="9">
    <source>
        <dbReference type="RuleBase" id="RU000688"/>
    </source>
</evidence>
<feature type="transmembrane region" description="Helical" evidence="10">
    <location>
        <begin position="154"/>
        <end position="174"/>
    </location>
</feature>
<dbReference type="Proteomes" id="UP000694387">
    <property type="component" value="Chromosome 17"/>
</dbReference>
<organism evidence="12 13">
    <name type="scientific">Equus asinus</name>
    <name type="common">Donkey</name>
    <name type="synonym">Equus africanus asinus</name>
    <dbReference type="NCBI Taxonomy" id="9793"/>
    <lineage>
        <taxon>Eukaryota</taxon>
        <taxon>Metazoa</taxon>
        <taxon>Chordata</taxon>
        <taxon>Craniata</taxon>
        <taxon>Vertebrata</taxon>
        <taxon>Euteleostomi</taxon>
        <taxon>Mammalia</taxon>
        <taxon>Eutheria</taxon>
        <taxon>Laurasiatheria</taxon>
        <taxon>Perissodactyla</taxon>
        <taxon>Equidae</taxon>
        <taxon>Equus</taxon>
    </lineage>
</organism>
<dbReference type="GO" id="GO:0016020">
    <property type="term" value="C:membrane"/>
    <property type="evidence" value="ECO:0007669"/>
    <property type="project" value="UniProtKB-SubCell"/>
</dbReference>
<keyword evidence="8 9" id="KW-0807">Transducer</keyword>
<reference evidence="12" key="3">
    <citation type="submission" date="2025-09" db="UniProtKB">
        <authorList>
            <consortium name="Ensembl"/>
        </authorList>
    </citation>
    <scope>IDENTIFICATION</scope>
</reference>
<keyword evidence="3 9" id="KW-0812">Transmembrane</keyword>
<keyword evidence="5 9" id="KW-0297">G-protein coupled receptor</keyword>
<evidence type="ECO:0000256" key="7">
    <source>
        <dbReference type="ARBA" id="ARBA00023170"/>
    </source>
</evidence>
<feature type="transmembrane region" description="Helical" evidence="10">
    <location>
        <begin position="365"/>
        <end position="385"/>
    </location>
</feature>
<keyword evidence="7 9" id="KW-0675">Receptor</keyword>
<dbReference type="PROSITE" id="PS00237">
    <property type="entry name" value="G_PROTEIN_RECEP_F1_1"/>
    <property type="match status" value="1"/>
</dbReference>
<keyword evidence="13" id="KW-1185">Reference proteome</keyword>
<dbReference type="AlphaFoldDB" id="A0A9L0IEJ9"/>
<reference evidence="12 13" key="1">
    <citation type="journal article" date="2020" name="Nat. Commun.">
        <title>Donkey genomes provide new insights into domestication and selection for coat color.</title>
        <authorList>
            <person name="Wang"/>
            <person name="C."/>
            <person name="Li"/>
            <person name="H."/>
            <person name="Guo"/>
            <person name="Y."/>
            <person name="Huang"/>
            <person name="J."/>
            <person name="Sun"/>
            <person name="Y."/>
            <person name="Min"/>
            <person name="J."/>
            <person name="Wang"/>
            <person name="J."/>
            <person name="Fang"/>
            <person name="X."/>
            <person name="Zhao"/>
            <person name="Z."/>
            <person name="Wang"/>
            <person name="S."/>
            <person name="Zhang"/>
            <person name="Y."/>
            <person name="Liu"/>
            <person name="Q."/>
            <person name="Jiang"/>
            <person name="Q."/>
            <person name="Wang"/>
            <person name="X."/>
            <person name="Guo"/>
            <person name="Y."/>
            <person name="Yang"/>
            <person name="C."/>
            <person name="Wang"/>
            <person name="Y."/>
            <person name="Tian"/>
            <person name="F."/>
            <person name="Zhuang"/>
            <person name="G."/>
            <person name="Fan"/>
            <person name="Y."/>
            <person name="Gao"/>
            <person name="Q."/>
            <person name="Li"/>
            <person name="Y."/>
            <person name="Ju"/>
            <person name="Z."/>
            <person name="Li"/>
            <person name="J."/>
            <person name="Li"/>
            <person name="R."/>
            <person name="Hou"/>
            <person name="M."/>
            <person name="Yang"/>
            <person name="G."/>
            <person name="Liu"/>
            <person name="G."/>
            <person name="Liu"/>
            <person name="W."/>
            <person name="Guo"/>
            <person name="J."/>
            <person name="Pan"/>
            <person name="S."/>
            <person name="Fan"/>
            <person name="G."/>
            <person name="Zhang"/>
            <person name="W."/>
            <person name="Zhang"/>
            <person name="R."/>
            <person name="Yu"/>
            <person name="J."/>
            <person name="Zhang"/>
            <person name="X."/>
            <person name="Yin"/>
            <person name="Q."/>
            <person name="Ji"/>
            <person name="C."/>
            <person name="Jin"/>
            <person name="Y."/>
            <person name="Yue"/>
            <person name="G."/>
            <person name="Liu"/>
            <person name="M."/>
            <person name="Xu"/>
            <person name="J."/>
            <person name="Liu"/>
            <person name="S."/>
            <person name="Jordana"/>
            <person name="J."/>
            <person name="Noce"/>
            <person name="A."/>
            <person name="Amills"/>
            <person name="M."/>
            <person name="Wu"/>
            <person name="D.D."/>
            <person name="Li"/>
            <person name="S."/>
            <person name="Zhou"/>
            <person name="X. and Zhong"/>
            <person name="J."/>
        </authorList>
    </citation>
    <scope>NUCLEOTIDE SEQUENCE [LARGE SCALE GENOMIC DNA]</scope>
</reference>
<dbReference type="Ensembl" id="ENSEAST00005067953.1">
    <property type="protein sequence ID" value="ENSEASP00005039308.1"/>
    <property type="gene ID" value="ENSEASG00005035332.1"/>
</dbReference>
<dbReference type="SUPFAM" id="SSF81321">
    <property type="entry name" value="Family A G protein-coupled receptor-like"/>
    <property type="match status" value="1"/>
</dbReference>
<keyword evidence="4 10" id="KW-1133">Transmembrane helix</keyword>
<dbReference type="PROSITE" id="PS50262">
    <property type="entry name" value="G_PROTEIN_RECEP_F1_2"/>
    <property type="match status" value="1"/>
</dbReference>
<evidence type="ECO:0000256" key="8">
    <source>
        <dbReference type="ARBA" id="ARBA00023224"/>
    </source>
</evidence>
<evidence type="ECO:0000259" key="11">
    <source>
        <dbReference type="PROSITE" id="PS50262"/>
    </source>
</evidence>
<reference evidence="12" key="2">
    <citation type="submission" date="2025-08" db="UniProtKB">
        <authorList>
            <consortium name="Ensembl"/>
        </authorList>
    </citation>
    <scope>IDENTIFICATION</scope>
</reference>
<gene>
    <name evidence="12" type="primary">LOC106822538</name>
</gene>
<evidence type="ECO:0000256" key="10">
    <source>
        <dbReference type="SAM" id="Phobius"/>
    </source>
</evidence>
<dbReference type="GeneTree" id="ENSGT01150000286945"/>
<feature type="transmembrane region" description="Helical" evidence="10">
    <location>
        <begin position="331"/>
        <end position="353"/>
    </location>
</feature>
<feature type="transmembrane region" description="Helical" evidence="10">
    <location>
        <begin position="291"/>
        <end position="319"/>
    </location>
</feature>
<dbReference type="GO" id="GO:0004984">
    <property type="term" value="F:olfactory receptor activity"/>
    <property type="evidence" value="ECO:0007669"/>
    <property type="project" value="InterPro"/>
</dbReference>
<comment type="similarity">
    <text evidence="9">Belongs to the G-protein coupled receptor 1 family.</text>
</comment>
<evidence type="ECO:0000313" key="13">
    <source>
        <dbReference type="Proteomes" id="UP000694387"/>
    </source>
</evidence>